<keyword evidence="2" id="KW-0808">Transferase</keyword>
<dbReference type="GO" id="GO:0003676">
    <property type="term" value="F:nucleic acid binding"/>
    <property type="evidence" value="ECO:0007669"/>
    <property type="project" value="InterPro"/>
</dbReference>
<dbReference type="InterPro" id="IPR041588">
    <property type="entry name" value="Integrase_H2C2"/>
</dbReference>
<evidence type="ECO:0000256" key="1">
    <source>
        <dbReference type="ARBA" id="ARBA00012493"/>
    </source>
</evidence>
<dbReference type="PROSITE" id="PS50994">
    <property type="entry name" value="INTEGRASE"/>
    <property type="match status" value="1"/>
</dbReference>
<dbReference type="Gene3D" id="3.30.70.270">
    <property type="match status" value="2"/>
</dbReference>
<organism evidence="12 13">
    <name type="scientific">Tieghemostelium lacteum</name>
    <name type="common">Slime mold</name>
    <name type="synonym">Dictyostelium lacteum</name>
    <dbReference type="NCBI Taxonomy" id="361077"/>
    <lineage>
        <taxon>Eukaryota</taxon>
        <taxon>Amoebozoa</taxon>
        <taxon>Evosea</taxon>
        <taxon>Eumycetozoa</taxon>
        <taxon>Dictyostelia</taxon>
        <taxon>Dictyosteliales</taxon>
        <taxon>Raperosteliaceae</taxon>
        <taxon>Tieghemostelium</taxon>
    </lineage>
</organism>
<dbReference type="FunCoup" id="A0A151ZI18">
    <property type="interactions" value="2"/>
</dbReference>
<comment type="caution">
    <text evidence="12">The sequence shown here is derived from an EMBL/GenBank/DDBJ whole genome shotgun (WGS) entry which is preliminary data.</text>
</comment>
<evidence type="ECO:0000256" key="6">
    <source>
        <dbReference type="ARBA" id="ARBA00022801"/>
    </source>
</evidence>
<evidence type="ECO:0000313" key="13">
    <source>
        <dbReference type="Proteomes" id="UP000076078"/>
    </source>
</evidence>
<dbReference type="InterPro" id="IPR041373">
    <property type="entry name" value="RT_RNaseH"/>
</dbReference>
<feature type="domain" description="Integrase catalytic" evidence="11">
    <location>
        <begin position="1155"/>
        <end position="1313"/>
    </location>
</feature>
<dbReference type="InterPro" id="IPR012337">
    <property type="entry name" value="RNaseH-like_sf"/>
</dbReference>
<dbReference type="InterPro" id="IPR001969">
    <property type="entry name" value="Aspartic_peptidase_AS"/>
</dbReference>
<dbReference type="InterPro" id="IPR050951">
    <property type="entry name" value="Retrovirus_Pol_polyprotein"/>
</dbReference>
<evidence type="ECO:0000256" key="9">
    <source>
        <dbReference type="SAM" id="MobiDB-lite"/>
    </source>
</evidence>
<gene>
    <name evidence="12" type="ORF">DLAC_06189</name>
</gene>
<evidence type="ECO:0000259" key="10">
    <source>
        <dbReference type="PROSITE" id="PS50878"/>
    </source>
</evidence>
<keyword evidence="5" id="KW-0255">Endonuclease</keyword>
<evidence type="ECO:0000256" key="3">
    <source>
        <dbReference type="ARBA" id="ARBA00022695"/>
    </source>
</evidence>
<sequence length="1467" mass="169092">MANNSDQFTKIPQYFASREQCTLRIEDVFSMMEVLKVTDNQNAFFHFFRGEALSFYLSFQNNNNNKLEYNDIKKMLIDTYKDVAIAPPEEMLKSLNYSNFATFADFLKEFIFVKNKCPKGITEDNFIDIFLKAIPSEIASVILNLDKAKKFDICYDEAKRLAAINAKIYSNQFYTTTVHSQISIEEINRNFSPTSPYKPIMKPMVSRVKAPINSPSFNTIHSDSNYSNVNNISNNNNNNYNTRSTITCVYCKKSGHSEDRCFNKFPHLKNGNNQYSSKNSKNNNKKKSINTIGGDQSNQIKDLSTKVDSIMEMLKMSKSGDSFSQDAIKNFANAANNINMVNEVTGNVISCAVSLEVNSVVTEVLIDSGAAVTVISKAFADKLLLKAKITDKNLTAANGQKIKVLGTVNLFIKDGGNYNLLKEVIVCEDIKYNLIIGITEMKILFSNLNLLNNTITTKSGKSLEIHINKMINSKSGIDVVEVVEKDDYLDIYSEIVENYTINHIAVTPQLDSMDEFIMKYPEPFKTEFKAGQLKGGYHHIKLTEGPSIKASPYTTTLLEKKIIHEHTIDYINQGIWEKSNSSFSSPILIVKKNENAPSLKLNDPNLDITKMKEQYRIVGNFIKLNKRTIKDNYPVPQFEDVLVSLSKAKIFSKVDFKNGYFQIKVWPEDVDKTAICTFEGLYNHLVMAMGLVNAMATFMRLIFDIFQDFIFKWMWPFVDDIILFSTDLEEHKKHLHLFLQKVTERNMYLNTKKCQWMVDEIIFLGHLISAEGIRIDPSRFKALQVIRIPKNIKHLQQLLGLINYYRKFIKNLSIRLIPIYKLLKKGEVFQWNVELQTIIDNIINDIINHCSLKLPDPSKPFELHTDASMKGMGAVLYQDKKIVAFFSKTYSSSESNWSASEFECYAVILALKHFHHLIACTSITIESDNLALESLKTGNIKNKRLAKWSMEIAAYDYHIKHREGRKNVVPDVLSRVSHELNVISTKEQQKDQKIKKKIESTVEEIEENIMELLVKELKEENEWSDLIKYLKNGVLPDDIDKAKKLVSESVYYHLHNDVLFRIVRHLQAHFQSIESATFLVVIPKSFLPTVFNHFHNDLVNNAHFGFLKTFHKIYDRFYMSNLHREVEQMVASCDSCQRVKSAISKAQSYNLRPIIPDGPMDIVGIDFMGPIRTISGMKYILILSCLFTKWVEVFVTDDSTAVTVAKHYVEDIIFRYGAPRKLLSDRGKVFLSELIAEINSYFKVKKISTTPYHPQTNGHNERCNKSIIGALKIFVEHNHDDWYQYIQMVVFAYKTSIHTSTRFTPFFLMFGREAILPIDLKKMQVIPPKNYYSNIYHQITHNNYAKNMSIRLNNAYVLVRYNNDRARLNQAKSYDEKVKHLKKPYQENQLVLYRNFHQPGVNELSKFMPNWSGPYKILGIINNSTVMLNLPDTYNSKFVNVNYIKPYYTREDKLKGIKRIVLDNSKT</sequence>
<dbReference type="InterPro" id="IPR001584">
    <property type="entry name" value="Integrase_cat-core"/>
</dbReference>
<feature type="domain" description="Reverse transcriptase" evidence="10">
    <location>
        <begin position="571"/>
        <end position="768"/>
    </location>
</feature>
<feature type="region of interest" description="Disordered" evidence="9">
    <location>
        <begin position="272"/>
        <end position="297"/>
    </location>
</feature>
<proteinExistence type="predicted"/>
<dbReference type="Gene3D" id="2.40.70.10">
    <property type="entry name" value="Acid Proteases"/>
    <property type="match status" value="1"/>
</dbReference>
<reference evidence="12 13" key="1">
    <citation type="submission" date="2015-12" db="EMBL/GenBank/DDBJ databases">
        <title>Dictyostelia acquired genes for synthesis and detection of signals that induce cell-type specialization by lateral gene transfer from prokaryotes.</title>
        <authorList>
            <person name="Gloeckner G."/>
            <person name="Schaap P."/>
        </authorList>
    </citation>
    <scope>NUCLEOTIDE SEQUENCE [LARGE SCALE GENOMIC DNA]</scope>
    <source>
        <strain evidence="12 13">TK</strain>
    </source>
</reference>
<dbReference type="GO" id="GO:0015074">
    <property type="term" value="P:DNA integration"/>
    <property type="evidence" value="ECO:0007669"/>
    <property type="project" value="InterPro"/>
</dbReference>
<keyword evidence="3" id="KW-0548">Nucleotidyltransferase</keyword>
<dbReference type="Gene3D" id="1.10.340.70">
    <property type="match status" value="1"/>
</dbReference>
<dbReference type="SUPFAM" id="SSF56672">
    <property type="entry name" value="DNA/RNA polymerases"/>
    <property type="match status" value="1"/>
</dbReference>
<dbReference type="Gene3D" id="3.10.10.10">
    <property type="entry name" value="HIV Type 1 Reverse Transcriptase, subunit A, domain 1"/>
    <property type="match status" value="1"/>
</dbReference>
<dbReference type="InterPro" id="IPR043128">
    <property type="entry name" value="Rev_trsase/Diguanyl_cyclase"/>
</dbReference>
<evidence type="ECO:0000256" key="5">
    <source>
        <dbReference type="ARBA" id="ARBA00022759"/>
    </source>
</evidence>
<keyword evidence="8" id="KW-0175">Coiled coil</keyword>
<dbReference type="SUPFAM" id="SSF53098">
    <property type="entry name" value="Ribonuclease H-like"/>
    <property type="match status" value="1"/>
</dbReference>
<dbReference type="PANTHER" id="PTHR37984">
    <property type="entry name" value="PROTEIN CBG26694"/>
    <property type="match status" value="1"/>
</dbReference>
<keyword evidence="4" id="KW-0540">Nuclease</keyword>
<dbReference type="InParanoid" id="A0A151ZI18"/>
<dbReference type="Proteomes" id="UP000076078">
    <property type="component" value="Unassembled WGS sequence"/>
</dbReference>
<dbReference type="OMA" id="PIKMHPR"/>
<dbReference type="PANTHER" id="PTHR37984:SF5">
    <property type="entry name" value="PROTEIN NYNRIN-LIKE"/>
    <property type="match status" value="1"/>
</dbReference>
<dbReference type="InterPro" id="IPR036397">
    <property type="entry name" value="RNaseH_sf"/>
</dbReference>
<dbReference type="Pfam" id="PF00078">
    <property type="entry name" value="RVT_1"/>
    <property type="match status" value="1"/>
</dbReference>
<dbReference type="SUPFAM" id="SSF50630">
    <property type="entry name" value="Acid proteases"/>
    <property type="match status" value="1"/>
</dbReference>
<dbReference type="Pfam" id="PF17917">
    <property type="entry name" value="RT_RNaseH"/>
    <property type="match status" value="1"/>
</dbReference>
<evidence type="ECO:0000313" key="12">
    <source>
        <dbReference type="EMBL" id="KYQ93494.1"/>
    </source>
</evidence>
<evidence type="ECO:0000256" key="2">
    <source>
        <dbReference type="ARBA" id="ARBA00022679"/>
    </source>
</evidence>
<dbReference type="GO" id="GO:0004519">
    <property type="term" value="F:endonuclease activity"/>
    <property type="evidence" value="ECO:0007669"/>
    <property type="project" value="UniProtKB-KW"/>
</dbReference>
<dbReference type="PROSITE" id="PS00141">
    <property type="entry name" value="ASP_PROTEASE"/>
    <property type="match status" value="1"/>
</dbReference>
<keyword evidence="6" id="KW-0378">Hydrolase</keyword>
<dbReference type="STRING" id="361077.A0A151ZI18"/>
<dbReference type="PROSITE" id="PS50878">
    <property type="entry name" value="RT_POL"/>
    <property type="match status" value="1"/>
</dbReference>
<dbReference type="EC" id="2.7.7.49" evidence="1"/>
<dbReference type="InterPro" id="IPR021109">
    <property type="entry name" value="Peptidase_aspartic_dom_sf"/>
</dbReference>
<dbReference type="OrthoDB" id="16365at2759"/>
<protein>
    <recommendedName>
        <fullName evidence="1">RNA-directed DNA polymerase</fullName>
        <ecNumber evidence="1">2.7.7.49</ecNumber>
    </recommendedName>
</protein>
<evidence type="ECO:0000256" key="8">
    <source>
        <dbReference type="SAM" id="Coils"/>
    </source>
</evidence>
<dbReference type="GO" id="GO:0006508">
    <property type="term" value="P:proteolysis"/>
    <property type="evidence" value="ECO:0007669"/>
    <property type="project" value="InterPro"/>
</dbReference>
<dbReference type="Gene3D" id="3.30.420.10">
    <property type="entry name" value="Ribonuclease H-like superfamily/Ribonuclease H"/>
    <property type="match status" value="1"/>
</dbReference>
<feature type="coiled-coil region" evidence="8">
    <location>
        <begin position="995"/>
        <end position="1022"/>
    </location>
</feature>
<dbReference type="GO" id="GO:0003964">
    <property type="term" value="F:RNA-directed DNA polymerase activity"/>
    <property type="evidence" value="ECO:0007669"/>
    <property type="project" value="UniProtKB-KW"/>
</dbReference>
<dbReference type="InterPro" id="IPR000477">
    <property type="entry name" value="RT_dom"/>
</dbReference>
<dbReference type="CDD" id="cd09274">
    <property type="entry name" value="RNase_HI_RT_Ty3"/>
    <property type="match status" value="1"/>
</dbReference>
<dbReference type="CDD" id="cd01647">
    <property type="entry name" value="RT_LTR"/>
    <property type="match status" value="1"/>
</dbReference>
<dbReference type="Pfam" id="PF13975">
    <property type="entry name" value="gag-asp_proteas"/>
    <property type="match status" value="1"/>
</dbReference>
<keyword evidence="7" id="KW-0695">RNA-directed DNA polymerase</keyword>
<evidence type="ECO:0000259" key="11">
    <source>
        <dbReference type="PROSITE" id="PS50994"/>
    </source>
</evidence>
<dbReference type="GO" id="GO:0004190">
    <property type="term" value="F:aspartic-type endopeptidase activity"/>
    <property type="evidence" value="ECO:0007669"/>
    <property type="project" value="InterPro"/>
</dbReference>
<dbReference type="InterPro" id="IPR043502">
    <property type="entry name" value="DNA/RNA_pol_sf"/>
</dbReference>
<dbReference type="EMBL" id="LODT01000028">
    <property type="protein sequence ID" value="KYQ93494.1"/>
    <property type="molecule type" value="Genomic_DNA"/>
</dbReference>
<evidence type="ECO:0000256" key="4">
    <source>
        <dbReference type="ARBA" id="ARBA00022722"/>
    </source>
</evidence>
<accession>A0A151ZI18</accession>
<evidence type="ECO:0000256" key="7">
    <source>
        <dbReference type="ARBA" id="ARBA00022918"/>
    </source>
</evidence>
<dbReference type="FunFam" id="3.30.420.10:FF:000032">
    <property type="entry name" value="Retrovirus-related Pol polyprotein from transposon 297-like Protein"/>
    <property type="match status" value="1"/>
</dbReference>
<dbReference type="CDD" id="cd00303">
    <property type="entry name" value="retropepsin_like"/>
    <property type="match status" value="1"/>
</dbReference>
<name>A0A151ZI18_TIELA</name>
<feature type="compositionally biased region" description="Low complexity" evidence="9">
    <location>
        <begin position="272"/>
        <end position="282"/>
    </location>
</feature>
<keyword evidence="13" id="KW-1185">Reference proteome</keyword>
<dbReference type="Pfam" id="PF17921">
    <property type="entry name" value="Integrase_H2C2"/>
    <property type="match status" value="1"/>
</dbReference>